<dbReference type="Pfam" id="PF06985">
    <property type="entry name" value="HET"/>
    <property type="match status" value="1"/>
</dbReference>
<feature type="domain" description="Heterokaryon incompatibility" evidence="2">
    <location>
        <begin position="25"/>
        <end position="110"/>
    </location>
</feature>
<evidence type="ECO:0000256" key="1">
    <source>
        <dbReference type="SAM" id="MobiDB-lite"/>
    </source>
</evidence>
<evidence type="ECO:0000259" key="2">
    <source>
        <dbReference type="Pfam" id="PF06985"/>
    </source>
</evidence>
<gene>
    <name evidence="3" type="ORF">EDD36DRAFT_450447</name>
</gene>
<dbReference type="PANTHER" id="PTHR10622">
    <property type="entry name" value="HET DOMAIN-CONTAINING PROTEIN"/>
    <property type="match status" value="1"/>
</dbReference>
<keyword evidence="4" id="KW-1185">Reference proteome</keyword>
<proteinExistence type="predicted"/>
<sequence length="262" mass="30024">MRLLRVDDHGELSAPRYISGDAPPYAILSHTWGEQEVTLNDLTNGSSKTMTGYTKIQLCLEQAKKDGLQYVWVDTCCIDKSSSAELQEAINSMFRWYQHASICYVYLEDVLGRNRLHNSAELYWESTLRQSRWFTRSWTLQELIAPPVVEFFSRDFEPLGDRRSLEAIIHEITAIPIQVLRGTSVFEYSTEERLSWAAKRQSTRTEDGAYSLLGIFNTFMPLIYGEGQSNAFARLRRKISKSSRYESGEAENADTETTSEVT</sequence>
<comment type="caution">
    <text evidence="3">The sequence shown here is derived from an EMBL/GenBank/DDBJ whole genome shotgun (WGS) entry which is preliminary data.</text>
</comment>
<dbReference type="AlphaFoldDB" id="A0AAN6IFI2"/>
<accession>A0AAN6IFI2</accession>
<evidence type="ECO:0000313" key="4">
    <source>
        <dbReference type="Proteomes" id="UP001203852"/>
    </source>
</evidence>
<dbReference type="InterPro" id="IPR010730">
    <property type="entry name" value="HET"/>
</dbReference>
<protein>
    <submittedName>
        <fullName evidence="3">Heterokaryon incompatibility</fullName>
    </submittedName>
</protein>
<feature type="region of interest" description="Disordered" evidence="1">
    <location>
        <begin position="241"/>
        <end position="262"/>
    </location>
</feature>
<dbReference type="EMBL" id="MU404351">
    <property type="protein sequence ID" value="KAI1616117.1"/>
    <property type="molecule type" value="Genomic_DNA"/>
</dbReference>
<evidence type="ECO:0000313" key="3">
    <source>
        <dbReference type="EMBL" id="KAI1616117.1"/>
    </source>
</evidence>
<organism evidence="3 4">
    <name type="scientific">Exophiala viscosa</name>
    <dbReference type="NCBI Taxonomy" id="2486360"/>
    <lineage>
        <taxon>Eukaryota</taxon>
        <taxon>Fungi</taxon>
        <taxon>Dikarya</taxon>
        <taxon>Ascomycota</taxon>
        <taxon>Pezizomycotina</taxon>
        <taxon>Eurotiomycetes</taxon>
        <taxon>Chaetothyriomycetidae</taxon>
        <taxon>Chaetothyriales</taxon>
        <taxon>Herpotrichiellaceae</taxon>
        <taxon>Exophiala</taxon>
    </lineage>
</organism>
<name>A0AAN6IFI2_9EURO</name>
<reference evidence="3" key="1">
    <citation type="journal article" date="2022" name="bioRxiv">
        <title>Deciphering the potential niche of two novel black yeast fungi from a biological soil crust based on their genomes, phenotypes, and melanin regulation.</title>
        <authorList>
            <consortium name="DOE Joint Genome Institute"/>
            <person name="Carr E.C."/>
            <person name="Barton Q."/>
            <person name="Grambo S."/>
            <person name="Sullivan M."/>
            <person name="Renfro C.M."/>
            <person name="Kuo A."/>
            <person name="Pangilinan J."/>
            <person name="Lipzen A."/>
            <person name="Keymanesh K."/>
            <person name="Savage E."/>
            <person name="Barry K."/>
            <person name="Grigoriev I.V."/>
            <person name="Riekhof W.R."/>
            <person name="Harris S.S."/>
        </authorList>
    </citation>
    <scope>NUCLEOTIDE SEQUENCE</scope>
    <source>
        <strain evidence="3">JF 03-4F</strain>
    </source>
</reference>
<dbReference type="Proteomes" id="UP001203852">
    <property type="component" value="Unassembled WGS sequence"/>
</dbReference>
<dbReference type="PANTHER" id="PTHR10622:SF11">
    <property type="entry name" value="HET-DOMAIN-CONTAINING PROTEIN"/>
    <property type="match status" value="1"/>
</dbReference>